<accession>A0A1M5UN63</accession>
<dbReference type="InterPro" id="IPR042099">
    <property type="entry name" value="ANL_N_sf"/>
</dbReference>
<dbReference type="AlphaFoldDB" id="A0A1M5UN63"/>
<keyword evidence="5" id="KW-1185">Reference proteome</keyword>
<evidence type="ECO:0000313" key="5">
    <source>
        <dbReference type="Proteomes" id="UP000184139"/>
    </source>
</evidence>
<dbReference type="RefSeq" id="WP_073374357.1">
    <property type="nucleotide sequence ID" value="NZ_FQXS01000005.1"/>
</dbReference>
<dbReference type="EMBL" id="FQXS01000005">
    <property type="protein sequence ID" value="SHH64455.1"/>
    <property type="molecule type" value="Genomic_DNA"/>
</dbReference>
<protein>
    <submittedName>
        <fullName evidence="4">Acyl-coenzyme A synthetase/AMP-(Fatty) acid ligase</fullName>
    </submittedName>
</protein>
<organism evidence="4 5">
    <name type="scientific">Desulfofustis glycolicus DSM 9705</name>
    <dbReference type="NCBI Taxonomy" id="1121409"/>
    <lineage>
        <taxon>Bacteria</taxon>
        <taxon>Pseudomonadati</taxon>
        <taxon>Thermodesulfobacteriota</taxon>
        <taxon>Desulfobulbia</taxon>
        <taxon>Desulfobulbales</taxon>
        <taxon>Desulfocapsaceae</taxon>
        <taxon>Desulfofustis</taxon>
    </lineage>
</organism>
<evidence type="ECO:0000259" key="3">
    <source>
        <dbReference type="Pfam" id="PF00501"/>
    </source>
</evidence>
<feature type="region of interest" description="Disordered" evidence="2">
    <location>
        <begin position="1"/>
        <end position="20"/>
    </location>
</feature>
<proteinExistence type="predicted"/>
<dbReference type="GO" id="GO:0016874">
    <property type="term" value="F:ligase activity"/>
    <property type="evidence" value="ECO:0007669"/>
    <property type="project" value="UniProtKB-KW"/>
</dbReference>
<dbReference type="Proteomes" id="UP000184139">
    <property type="component" value="Unassembled WGS sequence"/>
</dbReference>
<feature type="domain" description="AMP-dependent synthetase/ligase" evidence="3">
    <location>
        <begin position="128"/>
        <end position="299"/>
    </location>
</feature>
<dbReference type="OrthoDB" id="9787658at2"/>
<sequence>MNDTAPPQRHDPFVSLPARPRDPEQAFVRSGATRGDVYRMAGWLLRAYRRHQDDSPVCLAATDRGVIAAALLASLAGGPPLLLPYGFAGRILADIHRVSGYSLVISERQYGLPDGVTTICPRPEGDVEPLWSTPPPPERIIVKLFTGGTTGRPQFWSKSAANLLLEANYLADALAVDDRDRIVATVSPYHIYGLLYSVLLPLVSSAGVAAATPSFPAEIISCVAVEEATILVSVPAHYETLQGKQTTTGSLRLAVSSAGMLGEESNRDFYRHNRVDLAEIYGSTETGGVAGRYRSRGEECFTFFPAVQGRLCGERLAVRSPYISPEAQRDEQGFYCSGDRVAFASERSFSLLGRSDHITKVGGNRVDLEEIRAAIKRQPGVTDGVVLAVPTGGGREQQIVALVQGSCSTDGLRVGLAQILEPYALPRVIRFVDRLPLNDRGKYDHDAMLSLFES</sequence>
<keyword evidence="1 4" id="KW-0436">Ligase</keyword>
<dbReference type="Gene3D" id="3.30.300.30">
    <property type="match status" value="1"/>
</dbReference>
<evidence type="ECO:0000313" key="4">
    <source>
        <dbReference type="EMBL" id="SHH64455.1"/>
    </source>
</evidence>
<gene>
    <name evidence="4" type="ORF">SAMN02745124_01271</name>
</gene>
<dbReference type="Gene3D" id="3.40.50.12780">
    <property type="entry name" value="N-terminal domain of ligase-like"/>
    <property type="match status" value="1"/>
</dbReference>
<dbReference type="InterPro" id="IPR050237">
    <property type="entry name" value="ATP-dep_AMP-bd_enzyme"/>
</dbReference>
<dbReference type="PANTHER" id="PTHR43767">
    <property type="entry name" value="LONG-CHAIN-FATTY-ACID--COA LIGASE"/>
    <property type="match status" value="1"/>
</dbReference>
<dbReference type="PANTHER" id="PTHR43767:SF8">
    <property type="entry name" value="LONG-CHAIN-FATTY-ACID--COA LIGASE"/>
    <property type="match status" value="1"/>
</dbReference>
<name>A0A1M5UN63_9BACT</name>
<dbReference type="InterPro" id="IPR000873">
    <property type="entry name" value="AMP-dep_synth/lig_dom"/>
</dbReference>
<evidence type="ECO:0000256" key="1">
    <source>
        <dbReference type="ARBA" id="ARBA00022598"/>
    </source>
</evidence>
<dbReference type="SUPFAM" id="SSF56801">
    <property type="entry name" value="Acetyl-CoA synthetase-like"/>
    <property type="match status" value="1"/>
</dbReference>
<dbReference type="Pfam" id="PF00501">
    <property type="entry name" value="AMP-binding"/>
    <property type="match status" value="1"/>
</dbReference>
<evidence type="ECO:0000256" key="2">
    <source>
        <dbReference type="SAM" id="MobiDB-lite"/>
    </source>
</evidence>
<dbReference type="STRING" id="1121409.SAMN02745124_01271"/>
<dbReference type="InterPro" id="IPR045851">
    <property type="entry name" value="AMP-bd_C_sf"/>
</dbReference>
<reference evidence="4 5" key="1">
    <citation type="submission" date="2016-11" db="EMBL/GenBank/DDBJ databases">
        <authorList>
            <person name="Jaros S."/>
            <person name="Januszkiewicz K."/>
            <person name="Wedrychowicz H."/>
        </authorList>
    </citation>
    <scope>NUCLEOTIDE SEQUENCE [LARGE SCALE GENOMIC DNA]</scope>
    <source>
        <strain evidence="4 5">DSM 9705</strain>
    </source>
</reference>